<evidence type="ECO:0000313" key="5">
    <source>
        <dbReference type="Proteomes" id="UP000198577"/>
    </source>
</evidence>
<dbReference type="PANTHER" id="PTHR30061">
    <property type="entry name" value="MALTOSE-BINDING PERIPLASMIC PROTEIN"/>
    <property type="match status" value="1"/>
</dbReference>
<dbReference type="InterPro" id="IPR006059">
    <property type="entry name" value="SBP"/>
</dbReference>
<keyword evidence="4" id="KW-0762">Sugar transport</keyword>
<evidence type="ECO:0000256" key="1">
    <source>
        <dbReference type="ARBA" id="ARBA00008520"/>
    </source>
</evidence>
<proteinExistence type="inferred from homology"/>
<dbReference type="EMBL" id="FOXR01000014">
    <property type="protein sequence ID" value="SFQ14624.1"/>
    <property type="molecule type" value="Genomic_DNA"/>
</dbReference>
<dbReference type="GO" id="GO:1901982">
    <property type="term" value="F:maltose binding"/>
    <property type="evidence" value="ECO:0007669"/>
    <property type="project" value="TreeGrafter"/>
</dbReference>
<reference evidence="4 5" key="1">
    <citation type="submission" date="2016-10" db="EMBL/GenBank/DDBJ databases">
        <authorList>
            <person name="de Groot N.N."/>
        </authorList>
    </citation>
    <scope>NUCLEOTIDE SEQUENCE [LARGE SCALE GENOMIC DNA]</scope>
    <source>
        <strain evidence="4 5">DSM 20678</strain>
    </source>
</reference>
<keyword evidence="2" id="KW-0813">Transport</keyword>
<keyword evidence="5" id="KW-1185">Reference proteome</keyword>
<gene>
    <name evidence="4" type="ORF">SAMN05444406_11413</name>
</gene>
<dbReference type="SUPFAM" id="SSF53850">
    <property type="entry name" value="Periplasmic binding protein-like II"/>
    <property type="match status" value="1"/>
</dbReference>
<dbReference type="GO" id="GO:0015768">
    <property type="term" value="P:maltose transport"/>
    <property type="evidence" value="ECO:0007669"/>
    <property type="project" value="TreeGrafter"/>
</dbReference>
<dbReference type="STRING" id="937334.SAMN05444406_11413"/>
<sequence length="416" mass="47265">MKLKVKPFTLFLYAVLLVILFVGWPALSKNLRSLPDPVDPLFRKKPEWTGLITLWNVNFIDCGTGSNTRWLNLQVEKFEKQNPGVFIDVRNITPDRMKMYFQGNAGDNVLPDIIALPVYEDIIPHDLLVDLDEFFSQEDLRKLNPVAYKHVVRDGKMIGVPYMMGAYALVFNAQLAHEKEVIIPEGQLDYAFLDSAVRTMTFTEKEGKAEKRYYGFCTYSTPYSRPLLSIIHGSQGKIVDEQVYSYLMRWHQAGALPQGMLGFSYNKAWDLFAGQGRVGIMLTNTRAIYQMRALQQSGNGFEIAVKGLPADKKGLFLDQIAAFGILRTDNHIKLELCVSFLKGLLEDEAQQELKSIGMFPVITTVGDIYADDPQMHQLEISLKNYVYGPGDEKTVRLLENEYNKLKQELGTEAIDH</sequence>
<name>A0A1I5W4E3_9FIRM</name>
<dbReference type="Gene3D" id="3.40.190.10">
    <property type="entry name" value="Periplasmic binding protein-like II"/>
    <property type="match status" value="1"/>
</dbReference>
<dbReference type="AlphaFoldDB" id="A0A1I5W4E3"/>
<dbReference type="RefSeq" id="WP_025746761.1">
    <property type="nucleotide sequence ID" value="NZ_FOXR01000014.1"/>
</dbReference>
<protein>
    <submittedName>
        <fullName evidence="4">Multiple sugar transport system substrate-binding protein</fullName>
    </submittedName>
</protein>
<dbReference type="Proteomes" id="UP000198577">
    <property type="component" value="Unassembled WGS sequence"/>
</dbReference>
<dbReference type="GO" id="GO:0055052">
    <property type="term" value="C:ATP-binding cassette (ABC) transporter complex, substrate-binding subunit-containing"/>
    <property type="evidence" value="ECO:0007669"/>
    <property type="project" value="TreeGrafter"/>
</dbReference>
<dbReference type="PANTHER" id="PTHR30061:SF50">
    <property type="entry name" value="MALTOSE_MALTODEXTRIN-BINDING PERIPLASMIC PROTEIN"/>
    <property type="match status" value="1"/>
</dbReference>
<dbReference type="Pfam" id="PF01547">
    <property type="entry name" value="SBP_bac_1"/>
    <property type="match status" value="1"/>
</dbReference>
<comment type="similarity">
    <text evidence="1">Belongs to the bacterial solute-binding protein 1 family.</text>
</comment>
<evidence type="ECO:0000313" key="4">
    <source>
        <dbReference type="EMBL" id="SFQ14624.1"/>
    </source>
</evidence>
<dbReference type="OrthoDB" id="9766758at2"/>
<evidence type="ECO:0000256" key="2">
    <source>
        <dbReference type="ARBA" id="ARBA00022448"/>
    </source>
</evidence>
<organism evidence="4 5">
    <name type="scientific">Caldicoprobacter faecalis</name>
    <dbReference type="NCBI Taxonomy" id="937334"/>
    <lineage>
        <taxon>Bacteria</taxon>
        <taxon>Bacillati</taxon>
        <taxon>Bacillota</taxon>
        <taxon>Clostridia</taxon>
        <taxon>Caldicoprobacterales</taxon>
        <taxon>Caldicoprobacteraceae</taxon>
        <taxon>Caldicoprobacter</taxon>
    </lineage>
</organism>
<accession>A0A1I5W4E3</accession>
<dbReference type="GO" id="GO:0042956">
    <property type="term" value="P:maltodextrin transmembrane transport"/>
    <property type="evidence" value="ECO:0007669"/>
    <property type="project" value="TreeGrafter"/>
</dbReference>
<keyword evidence="3" id="KW-0732">Signal</keyword>
<evidence type="ECO:0000256" key="3">
    <source>
        <dbReference type="ARBA" id="ARBA00022729"/>
    </source>
</evidence>